<dbReference type="NCBIfam" id="NF009372">
    <property type="entry name" value="PRK12735.1"/>
    <property type="match status" value="1"/>
</dbReference>
<dbReference type="InterPro" id="IPR031157">
    <property type="entry name" value="G_TR_CS"/>
</dbReference>
<evidence type="ECO:0000259" key="11">
    <source>
        <dbReference type="PROSITE" id="PS51722"/>
    </source>
</evidence>
<name>A0A495W7W5_9PSEU</name>
<dbReference type="SUPFAM" id="SSF50465">
    <property type="entry name" value="EF-Tu/eEF-1alpha/eIF2-gamma C-terminal domain"/>
    <property type="match status" value="1"/>
</dbReference>
<comment type="subunit">
    <text evidence="10">Monomer.</text>
</comment>
<comment type="caution">
    <text evidence="12">The sequence shown here is derived from an EMBL/GenBank/DDBJ whole genome shotgun (WGS) entry which is preliminary data.</text>
</comment>
<keyword evidence="3 10" id="KW-0547">Nucleotide-binding</keyword>
<feature type="binding site" evidence="10">
    <location>
        <begin position="83"/>
        <end position="87"/>
    </location>
    <ligand>
        <name>GTP</name>
        <dbReference type="ChEBI" id="CHEBI:37565"/>
    </ligand>
</feature>
<dbReference type="Pfam" id="PF03144">
    <property type="entry name" value="GTP_EFTU_D2"/>
    <property type="match status" value="1"/>
</dbReference>
<dbReference type="NCBIfam" id="TIGR00485">
    <property type="entry name" value="EF-Tu"/>
    <property type="match status" value="1"/>
</dbReference>
<dbReference type="InterPro" id="IPR041709">
    <property type="entry name" value="EF-Tu_GTP-bd"/>
</dbReference>
<feature type="binding site" evidence="10">
    <location>
        <begin position="138"/>
        <end position="141"/>
    </location>
    <ligand>
        <name>GTP</name>
        <dbReference type="ChEBI" id="CHEBI:37565"/>
    </ligand>
</feature>
<comment type="catalytic activity">
    <reaction evidence="10">
        <text>GTP + H2O = GDP + phosphate + H(+)</text>
        <dbReference type="Rhea" id="RHEA:19669"/>
        <dbReference type="ChEBI" id="CHEBI:15377"/>
        <dbReference type="ChEBI" id="CHEBI:15378"/>
        <dbReference type="ChEBI" id="CHEBI:37565"/>
        <dbReference type="ChEBI" id="CHEBI:43474"/>
        <dbReference type="ChEBI" id="CHEBI:58189"/>
        <dbReference type="EC" id="3.6.5.3"/>
    </reaction>
</comment>
<dbReference type="EC" id="3.6.5.3" evidence="10"/>
<evidence type="ECO:0000313" key="12">
    <source>
        <dbReference type="EMBL" id="RKT57766.1"/>
    </source>
</evidence>
<dbReference type="Pfam" id="PF00009">
    <property type="entry name" value="GTP_EFTU"/>
    <property type="match status" value="1"/>
</dbReference>
<feature type="binding site" evidence="10">
    <location>
        <begin position="19"/>
        <end position="26"/>
    </location>
    <ligand>
        <name>GTP</name>
        <dbReference type="ChEBI" id="CHEBI:37565"/>
    </ligand>
</feature>
<dbReference type="InterPro" id="IPR027417">
    <property type="entry name" value="P-loop_NTPase"/>
</dbReference>
<keyword evidence="10" id="KW-0479">Metal-binding</keyword>
<dbReference type="GO" id="GO:0003746">
    <property type="term" value="F:translation elongation factor activity"/>
    <property type="evidence" value="ECO:0007669"/>
    <property type="project" value="UniProtKB-UniRule"/>
</dbReference>
<comment type="similarity">
    <text evidence="1 10">Belongs to the TRAFAC class translation factor GTPase superfamily. Classic translation factor GTPase family. EF-Tu/EF-1A subfamily.</text>
</comment>
<dbReference type="InterPro" id="IPR009000">
    <property type="entry name" value="Transl_B-barrel_sf"/>
</dbReference>
<dbReference type="GO" id="GO:0000287">
    <property type="term" value="F:magnesium ion binding"/>
    <property type="evidence" value="ECO:0007669"/>
    <property type="project" value="UniProtKB-UniRule"/>
</dbReference>
<dbReference type="InterPro" id="IPR004160">
    <property type="entry name" value="Transl_elong_EFTu/EF1A_C"/>
</dbReference>
<keyword evidence="13" id="KW-1185">Reference proteome</keyword>
<evidence type="ECO:0000256" key="7">
    <source>
        <dbReference type="ARBA" id="ARBA00022917"/>
    </source>
</evidence>
<dbReference type="FunFam" id="2.40.30.10:FF:000001">
    <property type="entry name" value="Elongation factor Tu"/>
    <property type="match status" value="1"/>
</dbReference>
<dbReference type="FunFam" id="3.40.50.300:FF:000003">
    <property type="entry name" value="Elongation factor Tu"/>
    <property type="match status" value="1"/>
</dbReference>
<evidence type="ECO:0000256" key="2">
    <source>
        <dbReference type="ARBA" id="ARBA00022490"/>
    </source>
</evidence>
<dbReference type="AlphaFoldDB" id="A0A495W7W5"/>
<sequence>MAKAKFERTKPHVNIGTIGHIDHGKTTLTAAISKVLHDKYPELNPFTPFDQIDKAPEEKQRGITISIAHIEYQTDKRHYAHVDCPGHADYIKNMITGAAQMDGAILVVAATDGPMPQTKEHVLLARQVGVPYIVVALNKADMVDDEEILELVELEVRELLSEYEFPGDDLPVVRVSALKALEGDAEWGEKLIGLMDAVDENIPEPEREVDRPFLMPVEDVFTITGRGTVVTGRIERGVIKVNEEVEIVGIKESSKKTTVTSIEMFKKFLDEGQAGDNAALLLRGIKREEVERGMVIVKPGTTTPHTEFEAQVYILSKDEGGRHTPFFNNYRPQFYFRTTDVTGVVTLPEGTEMVMPGDTTSMSVKLIQPIAMDEGLRFAIREGGRTVGAGSVTKIIK</sequence>
<dbReference type="InterPro" id="IPR005225">
    <property type="entry name" value="Small_GTP-bd"/>
</dbReference>
<feature type="domain" description="Tr-type G" evidence="11">
    <location>
        <begin position="10"/>
        <end position="206"/>
    </location>
</feature>
<evidence type="ECO:0000256" key="3">
    <source>
        <dbReference type="ARBA" id="ARBA00022741"/>
    </source>
</evidence>
<evidence type="ECO:0000256" key="10">
    <source>
        <dbReference type="HAMAP-Rule" id="MF_00118"/>
    </source>
</evidence>
<dbReference type="NCBIfam" id="NF000766">
    <property type="entry name" value="PRK00049.1"/>
    <property type="match status" value="1"/>
</dbReference>
<comment type="subcellular location">
    <subcellularLocation>
        <location evidence="10">Cytoplasm</location>
    </subcellularLocation>
</comment>
<dbReference type="CDD" id="cd03707">
    <property type="entry name" value="EFTU_III"/>
    <property type="match status" value="1"/>
</dbReference>
<reference evidence="12 13" key="1">
    <citation type="submission" date="2018-10" db="EMBL/GenBank/DDBJ databases">
        <title>Sequencing the genomes of 1000 actinobacteria strains.</title>
        <authorList>
            <person name="Klenk H.-P."/>
        </authorList>
    </citation>
    <scope>NUCLEOTIDE SEQUENCE [LARGE SCALE GENOMIC DNA]</scope>
    <source>
        <strain evidence="12 13">DSM 43800</strain>
    </source>
</reference>
<dbReference type="Proteomes" id="UP000282084">
    <property type="component" value="Unassembled WGS sequence"/>
</dbReference>
<gene>
    <name evidence="10" type="primary">tuf</name>
    <name evidence="12" type="ORF">C8E97_6491</name>
</gene>
<dbReference type="CDD" id="cd01884">
    <property type="entry name" value="EF_Tu"/>
    <property type="match status" value="1"/>
</dbReference>
<keyword evidence="5 10" id="KW-0378">Hydrolase</keyword>
<dbReference type="PRINTS" id="PR00315">
    <property type="entry name" value="ELONGATNFCT"/>
</dbReference>
<dbReference type="NCBIfam" id="NF009373">
    <property type="entry name" value="PRK12736.1"/>
    <property type="match status" value="1"/>
</dbReference>
<dbReference type="PANTHER" id="PTHR43721:SF22">
    <property type="entry name" value="ELONGATION FACTOR TU, MITOCHONDRIAL"/>
    <property type="match status" value="1"/>
</dbReference>
<dbReference type="Pfam" id="PF03143">
    <property type="entry name" value="GTP_EFTU_D3"/>
    <property type="match status" value="1"/>
</dbReference>
<dbReference type="HAMAP" id="MF_00118_B">
    <property type="entry name" value="EF_Tu_B"/>
    <property type="match status" value="1"/>
</dbReference>
<keyword evidence="6 10" id="KW-0460">Magnesium</keyword>
<dbReference type="PANTHER" id="PTHR43721">
    <property type="entry name" value="ELONGATION FACTOR TU-RELATED"/>
    <property type="match status" value="1"/>
</dbReference>
<evidence type="ECO:0000256" key="4">
    <source>
        <dbReference type="ARBA" id="ARBA00022768"/>
    </source>
</evidence>
<dbReference type="InterPro" id="IPR004161">
    <property type="entry name" value="EFTu-like_2"/>
</dbReference>
<accession>A0A495W7W5</accession>
<dbReference type="InterPro" id="IPR033720">
    <property type="entry name" value="EFTU_2"/>
</dbReference>
<keyword evidence="2 10" id="KW-0963">Cytoplasm</keyword>
<comment type="function">
    <text evidence="10">GTP hydrolase that promotes the GTP-dependent binding of aminoacyl-tRNA to the A-site of ribosomes during protein biosynthesis.</text>
</comment>
<dbReference type="SUPFAM" id="SSF50447">
    <property type="entry name" value="Translation proteins"/>
    <property type="match status" value="1"/>
</dbReference>
<evidence type="ECO:0000256" key="8">
    <source>
        <dbReference type="ARBA" id="ARBA00023134"/>
    </source>
</evidence>
<dbReference type="Gene3D" id="3.40.50.300">
    <property type="entry name" value="P-loop containing nucleotide triphosphate hydrolases"/>
    <property type="match status" value="1"/>
</dbReference>
<dbReference type="GO" id="GO:0005829">
    <property type="term" value="C:cytosol"/>
    <property type="evidence" value="ECO:0007669"/>
    <property type="project" value="TreeGrafter"/>
</dbReference>
<dbReference type="PROSITE" id="PS51722">
    <property type="entry name" value="G_TR_2"/>
    <property type="match status" value="1"/>
</dbReference>
<evidence type="ECO:0000313" key="13">
    <source>
        <dbReference type="Proteomes" id="UP000282084"/>
    </source>
</evidence>
<evidence type="ECO:0000256" key="5">
    <source>
        <dbReference type="ARBA" id="ARBA00022801"/>
    </source>
</evidence>
<protein>
    <recommendedName>
        <fullName evidence="9 10">Elongation factor Tu</fullName>
        <shortName evidence="10">EF-Tu</shortName>
        <ecNumber evidence="10">3.6.5.3</ecNumber>
    </recommendedName>
</protein>
<keyword evidence="4 10" id="KW-0251">Elongation factor</keyword>
<dbReference type="OrthoDB" id="9803139at2"/>
<dbReference type="GO" id="GO:0003924">
    <property type="term" value="F:GTPase activity"/>
    <property type="evidence" value="ECO:0007669"/>
    <property type="project" value="UniProtKB-UniRule"/>
</dbReference>
<dbReference type="InterPro" id="IPR050055">
    <property type="entry name" value="EF-Tu_GTPase"/>
</dbReference>
<dbReference type="InterPro" id="IPR004541">
    <property type="entry name" value="Transl_elong_EFTu/EF1A_bac/org"/>
</dbReference>
<dbReference type="EMBL" id="RBXO01000001">
    <property type="protein sequence ID" value="RKT57766.1"/>
    <property type="molecule type" value="Genomic_DNA"/>
</dbReference>
<dbReference type="SUPFAM" id="SSF52540">
    <property type="entry name" value="P-loop containing nucleoside triphosphate hydrolases"/>
    <property type="match status" value="1"/>
</dbReference>
<keyword evidence="8 10" id="KW-0342">GTP-binding</keyword>
<dbReference type="InterPro" id="IPR000795">
    <property type="entry name" value="T_Tr_GTP-bd_dom"/>
</dbReference>
<organism evidence="12 13">
    <name type="scientific">Saccharothrix australiensis</name>
    <dbReference type="NCBI Taxonomy" id="2072"/>
    <lineage>
        <taxon>Bacteria</taxon>
        <taxon>Bacillati</taxon>
        <taxon>Actinomycetota</taxon>
        <taxon>Actinomycetes</taxon>
        <taxon>Pseudonocardiales</taxon>
        <taxon>Pseudonocardiaceae</taxon>
        <taxon>Saccharothrix</taxon>
    </lineage>
</organism>
<dbReference type="Gene3D" id="2.40.30.10">
    <property type="entry name" value="Translation factors"/>
    <property type="match status" value="2"/>
</dbReference>
<evidence type="ECO:0000256" key="6">
    <source>
        <dbReference type="ARBA" id="ARBA00022842"/>
    </source>
</evidence>
<keyword evidence="7 10" id="KW-0648">Protein biosynthesis</keyword>
<evidence type="ECO:0000256" key="9">
    <source>
        <dbReference type="ARBA" id="ARBA00029554"/>
    </source>
</evidence>
<feature type="binding site" evidence="10">
    <location>
        <position position="26"/>
    </location>
    <ligand>
        <name>Mg(2+)</name>
        <dbReference type="ChEBI" id="CHEBI:18420"/>
    </ligand>
</feature>
<dbReference type="InterPro" id="IPR009001">
    <property type="entry name" value="Transl_elong_EF1A/Init_IF2_C"/>
</dbReference>
<evidence type="ECO:0000256" key="1">
    <source>
        <dbReference type="ARBA" id="ARBA00007249"/>
    </source>
</evidence>
<dbReference type="RefSeq" id="WP_121009871.1">
    <property type="nucleotide sequence ID" value="NZ_RBXO01000001.1"/>
</dbReference>
<dbReference type="CDD" id="cd03697">
    <property type="entry name" value="EFTU_II"/>
    <property type="match status" value="1"/>
</dbReference>
<dbReference type="GO" id="GO:0005525">
    <property type="term" value="F:GTP binding"/>
    <property type="evidence" value="ECO:0007669"/>
    <property type="project" value="UniProtKB-UniRule"/>
</dbReference>
<dbReference type="PROSITE" id="PS00301">
    <property type="entry name" value="G_TR_1"/>
    <property type="match status" value="1"/>
</dbReference>
<proteinExistence type="inferred from homology"/>
<dbReference type="NCBIfam" id="TIGR00231">
    <property type="entry name" value="small_GTP"/>
    <property type="match status" value="1"/>
</dbReference>